<dbReference type="RefSeq" id="WP_379527894.1">
    <property type="nucleotide sequence ID" value="NZ_JBHSBI010000005.1"/>
</dbReference>
<dbReference type="Proteomes" id="UP001595851">
    <property type="component" value="Unassembled WGS sequence"/>
</dbReference>
<comment type="caution">
    <text evidence="2">The sequence shown here is derived from an EMBL/GenBank/DDBJ whole genome shotgun (WGS) entry which is preliminary data.</text>
</comment>
<gene>
    <name evidence="2" type="ORF">ACFOY2_11160</name>
</gene>
<proteinExistence type="predicted"/>
<evidence type="ECO:0000313" key="3">
    <source>
        <dbReference type="Proteomes" id="UP001595851"/>
    </source>
</evidence>
<keyword evidence="3" id="KW-1185">Reference proteome</keyword>
<dbReference type="SUPFAM" id="SSF47413">
    <property type="entry name" value="lambda repressor-like DNA-binding domains"/>
    <property type="match status" value="1"/>
</dbReference>
<protein>
    <submittedName>
        <fullName evidence="2">Scr1 family TA system antitoxin-like transcriptional regulator</fullName>
    </submittedName>
</protein>
<dbReference type="EMBL" id="JBHSBI010000005">
    <property type="protein sequence ID" value="MFC4007786.1"/>
    <property type="molecule type" value="Genomic_DNA"/>
</dbReference>
<organism evidence="2 3">
    <name type="scientific">Nonomuraea purpurea</name>
    <dbReference type="NCBI Taxonomy" id="1849276"/>
    <lineage>
        <taxon>Bacteria</taxon>
        <taxon>Bacillati</taxon>
        <taxon>Actinomycetota</taxon>
        <taxon>Actinomycetes</taxon>
        <taxon>Streptosporangiales</taxon>
        <taxon>Streptosporangiaceae</taxon>
        <taxon>Nonomuraea</taxon>
    </lineage>
</organism>
<dbReference type="SMART" id="SM00530">
    <property type="entry name" value="HTH_XRE"/>
    <property type="match status" value="1"/>
</dbReference>
<dbReference type="InterPro" id="IPR010982">
    <property type="entry name" value="Lambda_DNA-bd_dom_sf"/>
</dbReference>
<dbReference type="Pfam" id="PF19054">
    <property type="entry name" value="DUF5753"/>
    <property type="match status" value="1"/>
</dbReference>
<reference evidence="3" key="1">
    <citation type="journal article" date="2019" name="Int. J. Syst. Evol. Microbiol.">
        <title>The Global Catalogue of Microorganisms (GCM) 10K type strain sequencing project: providing services to taxonomists for standard genome sequencing and annotation.</title>
        <authorList>
            <consortium name="The Broad Institute Genomics Platform"/>
            <consortium name="The Broad Institute Genome Sequencing Center for Infectious Disease"/>
            <person name="Wu L."/>
            <person name="Ma J."/>
        </authorList>
    </citation>
    <scope>NUCLEOTIDE SEQUENCE [LARGE SCALE GENOMIC DNA]</scope>
    <source>
        <strain evidence="3">TBRC 1276</strain>
    </source>
</reference>
<feature type="domain" description="HTH cro/C1-type" evidence="1">
    <location>
        <begin position="19"/>
        <end position="75"/>
    </location>
</feature>
<dbReference type="Gene3D" id="1.10.260.40">
    <property type="entry name" value="lambda repressor-like DNA-binding domains"/>
    <property type="match status" value="1"/>
</dbReference>
<dbReference type="Pfam" id="PF13560">
    <property type="entry name" value="HTH_31"/>
    <property type="match status" value="1"/>
</dbReference>
<dbReference type="InterPro" id="IPR043917">
    <property type="entry name" value="DUF5753"/>
</dbReference>
<evidence type="ECO:0000259" key="1">
    <source>
        <dbReference type="SMART" id="SM00530"/>
    </source>
</evidence>
<dbReference type="InterPro" id="IPR001387">
    <property type="entry name" value="Cro/C1-type_HTH"/>
</dbReference>
<accession>A0ABV8G1C6</accession>
<sequence>MPSSPSSSAQEARRRLAAQLRDLRAEARITGREFAQRAGWADATTVTKIENARRTITPDHIRLWCRICGASGQREAELLAEQRMVIQMWISYRELGWRVGLNATQKMGTGDLFERLSVFRSYQTKLPHGLLQTQAFMTGVLLGVREERHVEVDDVAEAVAERMSRQRFLRTHRRFLFIVEEAVLRYSMFSHRTHREQLQHLLQVMGWPSISFGVIPMSADRSGYRVRESFELVDDDKATIELISGFLSLTHSDEVAMYAEAWDRLAALAVHGDQARALVLSALAAFDDQEDL</sequence>
<evidence type="ECO:0000313" key="2">
    <source>
        <dbReference type="EMBL" id="MFC4007786.1"/>
    </source>
</evidence>
<name>A0ABV8G1C6_9ACTN</name>